<evidence type="ECO:0000256" key="1">
    <source>
        <dbReference type="ARBA" id="ARBA00007633"/>
    </source>
</evidence>
<feature type="chain" id="PRO_5043822047" description="Tectonic domain-containing protein" evidence="7">
    <location>
        <begin position="19"/>
        <end position="610"/>
    </location>
</feature>
<evidence type="ECO:0008006" key="12">
    <source>
        <dbReference type="Google" id="ProtNLM"/>
    </source>
</evidence>
<keyword evidence="4" id="KW-0970">Cilium biogenesis/degradation</keyword>
<protein>
    <recommendedName>
        <fullName evidence="12">Tectonic domain-containing protein</fullName>
    </recommendedName>
</protein>
<dbReference type="Pfam" id="PF25752">
    <property type="entry name" value="DUF1619_N"/>
    <property type="match status" value="1"/>
</dbReference>
<dbReference type="Proteomes" id="UP001460270">
    <property type="component" value="Unassembled WGS sequence"/>
</dbReference>
<dbReference type="GO" id="GO:0060271">
    <property type="term" value="P:cilium assembly"/>
    <property type="evidence" value="ECO:0007669"/>
    <property type="project" value="TreeGrafter"/>
</dbReference>
<feature type="compositionally biased region" description="Low complexity" evidence="6">
    <location>
        <begin position="55"/>
        <end position="77"/>
    </location>
</feature>
<dbReference type="PANTHER" id="PTHR14611">
    <property type="entry name" value="TECTONIC FAMILY MEMBER"/>
    <property type="match status" value="1"/>
</dbReference>
<dbReference type="InterPro" id="IPR011677">
    <property type="entry name" value="TCTN1-3_dom"/>
</dbReference>
<dbReference type="InterPro" id="IPR040354">
    <property type="entry name" value="TCTN1-3"/>
</dbReference>
<dbReference type="InterPro" id="IPR057724">
    <property type="entry name" value="TCTN1-3_N"/>
</dbReference>
<evidence type="ECO:0000256" key="2">
    <source>
        <dbReference type="ARBA" id="ARBA00011495"/>
    </source>
</evidence>
<keyword evidence="5" id="KW-0325">Glycoprotein</keyword>
<evidence type="ECO:0000259" key="8">
    <source>
        <dbReference type="Pfam" id="PF07773"/>
    </source>
</evidence>
<evidence type="ECO:0000256" key="6">
    <source>
        <dbReference type="SAM" id="MobiDB-lite"/>
    </source>
</evidence>
<dbReference type="PANTHER" id="PTHR14611:SF1">
    <property type="entry name" value="TECTONIC-1"/>
    <property type="match status" value="1"/>
</dbReference>
<comment type="similarity">
    <text evidence="1">Belongs to the tectonic family.</text>
</comment>
<feature type="region of interest" description="Disordered" evidence="6">
    <location>
        <begin position="55"/>
        <end position="88"/>
    </location>
</feature>
<evidence type="ECO:0000313" key="10">
    <source>
        <dbReference type="EMBL" id="KAK7922145.1"/>
    </source>
</evidence>
<sequence>MAASIILYFAVIVHVFNSSIFSASENNTTLSLNPAVTPGQNDTFNNTVVYTTTEPTQFESTTRTSSPTSSLSTAPPESNLPDDPLPISGHLLQPDTSVSSVCPCDEHKDICDLNCCCDKECGSELALFTGCSVHAVRGSKRLCNQDVASYSLRTTIDGYSELQSSIQNDKNYDTFCIYFQNRVDGLYHPPPALPTDKNFDSLFKKSPAILSVKKIVRGLQQIHRHLDTRDIFYLPSSGITMDCVDANPIAFLNKQSTHCSRRVDLQMDYYVVGFCDILGYVKSITNIDSTIERGSNQMLSHLLVSVEVVSVVLQSLEGGQIEVQFGDGNLLPVLQSTSLCDNVVFEVVYVVKYNAAGEIVNVAASLVLGSVQDTAMPFKQTFEITFSKEDGPVMAVQFSGNPGYVVGLPLVSGYKTSEYPFFYKAYINPKDTLSLLHSSLEQDCLQGPQLRSQILFGHNSVTGCKLRLADVTNCSLISQVLLDILRGQNYPQFVASFGNSPLEKQLDWVAIKRTFNPQDSQGCGIPLSLHLEIKWTKYGTLVNPQAHIVSVTEIIQTNTSQLALLSGGSSILPVQTSVAFISVSAPAAPGYRAMPTIDAKLPFDFFFPFV</sequence>
<dbReference type="EMBL" id="JBBPFD010000006">
    <property type="protein sequence ID" value="KAK7922145.1"/>
    <property type="molecule type" value="Genomic_DNA"/>
</dbReference>
<keyword evidence="11" id="KW-1185">Reference proteome</keyword>
<evidence type="ECO:0000256" key="7">
    <source>
        <dbReference type="SAM" id="SignalP"/>
    </source>
</evidence>
<comment type="subunit">
    <text evidence="2">Part of the tectonic-like complex (also named B9 complex).</text>
</comment>
<dbReference type="Pfam" id="PF07773">
    <property type="entry name" value="TCTN_DUF1619"/>
    <property type="match status" value="2"/>
</dbReference>
<feature type="domain" description="Tectonic-1-3 N-terminal" evidence="9">
    <location>
        <begin position="98"/>
        <end position="198"/>
    </location>
</feature>
<evidence type="ECO:0000256" key="5">
    <source>
        <dbReference type="ARBA" id="ARBA00023180"/>
    </source>
</evidence>
<feature type="signal peptide" evidence="7">
    <location>
        <begin position="1"/>
        <end position="18"/>
    </location>
</feature>
<keyword evidence="3 7" id="KW-0732">Signal</keyword>
<comment type="caution">
    <text evidence="10">The sequence shown here is derived from an EMBL/GenBank/DDBJ whole genome shotgun (WGS) entry which is preliminary data.</text>
</comment>
<dbReference type="AlphaFoldDB" id="A0AAW0PKY4"/>
<name>A0AAW0PKY4_9GOBI</name>
<proteinExistence type="inferred from homology"/>
<dbReference type="GO" id="GO:0036038">
    <property type="term" value="C:MKS complex"/>
    <property type="evidence" value="ECO:0007669"/>
    <property type="project" value="TreeGrafter"/>
</dbReference>
<gene>
    <name evidence="10" type="ORF">WMY93_009047</name>
</gene>
<reference evidence="11" key="1">
    <citation type="submission" date="2024-04" db="EMBL/GenBank/DDBJ databases">
        <title>Salinicola lusitanus LLJ914,a marine bacterium isolated from the Okinawa Trough.</title>
        <authorList>
            <person name="Li J."/>
        </authorList>
    </citation>
    <scope>NUCLEOTIDE SEQUENCE [LARGE SCALE GENOMIC DNA]</scope>
</reference>
<organism evidence="10 11">
    <name type="scientific">Mugilogobius chulae</name>
    <name type="common">yellowstripe goby</name>
    <dbReference type="NCBI Taxonomy" id="88201"/>
    <lineage>
        <taxon>Eukaryota</taxon>
        <taxon>Metazoa</taxon>
        <taxon>Chordata</taxon>
        <taxon>Craniata</taxon>
        <taxon>Vertebrata</taxon>
        <taxon>Euteleostomi</taxon>
        <taxon>Actinopterygii</taxon>
        <taxon>Neopterygii</taxon>
        <taxon>Teleostei</taxon>
        <taxon>Neoteleostei</taxon>
        <taxon>Acanthomorphata</taxon>
        <taxon>Gobiaria</taxon>
        <taxon>Gobiiformes</taxon>
        <taxon>Gobioidei</taxon>
        <taxon>Gobiidae</taxon>
        <taxon>Gobionellinae</taxon>
        <taxon>Mugilogobius</taxon>
    </lineage>
</organism>
<evidence type="ECO:0000256" key="4">
    <source>
        <dbReference type="ARBA" id="ARBA00022794"/>
    </source>
</evidence>
<dbReference type="GO" id="GO:1904491">
    <property type="term" value="P:protein localization to ciliary transition zone"/>
    <property type="evidence" value="ECO:0007669"/>
    <property type="project" value="TreeGrafter"/>
</dbReference>
<evidence type="ECO:0000259" key="9">
    <source>
        <dbReference type="Pfam" id="PF25752"/>
    </source>
</evidence>
<accession>A0AAW0PKY4</accession>
<evidence type="ECO:0000313" key="11">
    <source>
        <dbReference type="Proteomes" id="UP001460270"/>
    </source>
</evidence>
<evidence type="ECO:0000256" key="3">
    <source>
        <dbReference type="ARBA" id="ARBA00022729"/>
    </source>
</evidence>
<feature type="domain" description="Tectonic-1-3" evidence="8">
    <location>
        <begin position="220"/>
        <end position="387"/>
    </location>
</feature>
<feature type="domain" description="Tectonic-1-3" evidence="8">
    <location>
        <begin position="400"/>
        <end position="583"/>
    </location>
</feature>